<gene>
    <name evidence="1" type="ORF">ACFQU8_00050</name>
</gene>
<dbReference type="InterPro" id="IPR025942">
    <property type="entry name" value="SpoVIF"/>
</dbReference>
<dbReference type="RefSeq" id="WP_382357108.1">
    <property type="nucleotide sequence ID" value="NZ_JBHTGR010000001.1"/>
</dbReference>
<organism evidence="1 2">
    <name type="scientific">Lentibacillus kimchii</name>
    <dbReference type="NCBI Taxonomy" id="1542911"/>
    <lineage>
        <taxon>Bacteria</taxon>
        <taxon>Bacillati</taxon>
        <taxon>Bacillota</taxon>
        <taxon>Bacilli</taxon>
        <taxon>Bacillales</taxon>
        <taxon>Bacillaceae</taxon>
        <taxon>Lentibacillus</taxon>
    </lineage>
</organism>
<sequence length="80" mass="8936">MDDMLKQVEKKTGVKSDDIKQLAQSVNSTDLSEEQNVRRLIKQVAQVANKQVSKSTEDKIVKTLTDKKGKVDSSTISKML</sequence>
<accession>A0ABW2USU6</accession>
<comment type="caution">
    <text evidence="1">The sequence shown here is derived from an EMBL/GenBank/DDBJ whole genome shotgun (WGS) entry which is preliminary data.</text>
</comment>
<keyword evidence="2" id="KW-1185">Reference proteome</keyword>
<dbReference type="Pfam" id="PF14069">
    <property type="entry name" value="SpoVIF"/>
    <property type="match status" value="1"/>
</dbReference>
<evidence type="ECO:0000313" key="1">
    <source>
        <dbReference type="EMBL" id="MFC7745629.1"/>
    </source>
</evidence>
<name>A0ABW2USU6_9BACI</name>
<reference evidence="2" key="1">
    <citation type="journal article" date="2019" name="Int. J. Syst. Evol. Microbiol.">
        <title>The Global Catalogue of Microorganisms (GCM) 10K type strain sequencing project: providing services to taxonomists for standard genome sequencing and annotation.</title>
        <authorList>
            <consortium name="The Broad Institute Genomics Platform"/>
            <consortium name="The Broad Institute Genome Sequencing Center for Infectious Disease"/>
            <person name="Wu L."/>
            <person name="Ma J."/>
        </authorList>
    </citation>
    <scope>NUCLEOTIDE SEQUENCE [LARGE SCALE GENOMIC DNA]</scope>
    <source>
        <strain evidence="2">JCM 30234</strain>
    </source>
</reference>
<dbReference type="EMBL" id="JBHTGR010000001">
    <property type="protein sequence ID" value="MFC7745629.1"/>
    <property type="molecule type" value="Genomic_DNA"/>
</dbReference>
<protein>
    <submittedName>
        <fullName evidence="1">Stage VI sporulation protein F</fullName>
    </submittedName>
</protein>
<proteinExistence type="predicted"/>
<dbReference type="Proteomes" id="UP001596620">
    <property type="component" value="Unassembled WGS sequence"/>
</dbReference>
<evidence type="ECO:0000313" key="2">
    <source>
        <dbReference type="Proteomes" id="UP001596620"/>
    </source>
</evidence>